<sequence>MNMEVQYSSLALFYGHRSSLKTDGSPGNRGPGFCTHHTDSAPQTGTNATVVYRELCTVRCGAHAEDGQHVLGGPYVEVKRVKGQPQHRRRPPAADATQRQARTPQLPLLPLAAVQLLLWRPLPLAHGHARTPSERIRICHHLPPRPRALLLWLRRIVRPLVERPPCPIVQVPLVGKWNPAETTAIVDPAKRAEAAGAGEAGAARQAEIQRMKEESPSLGAARRMPRSAREREKRFEEHRRPEQWRTEQARIKDDELRREEADRNKTGKLDLLATSADTAQANKRKLVYLGGAGSSRWRPGSSATINDLVWRRRFYKFIGDTMFFYRSPKDMNPVIDPIQLHGKLNGQRNGATATKNSRLDPTLLPSNSRTIADKLLGVLHYTAGL</sequence>
<dbReference type="EMBL" id="JAUEPR010000025">
    <property type="protein sequence ID" value="KAK0474980.1"/>
    <property type="molecule type" value="Genomic_DNA"/>
</dbReference>
<gene>
    <name evidence="2" type="ORF">IW261DRAFT_1422801</name>
</gene>
<evidence type="ECO:0000313" key="3">
    <source>
        <dbReference type="Proteomes" id="UP001175227"/>
    </source>
</evidence>
<reference evidence="2" key="1">
    <citation type="submission" date="2023-06" db="EMBL/GenBank/DDBJ databases">
        <authorList>
            <consortium name="Lawrence Berkeley National Laboratory"/>
            <person name="Ahrendt S."/>
            <person name="Sahu N."/>
            <person name="Indic B."/>
            <person name="Wong-Bajracharya J."/>
            <person name="Merenyi Z."/>
            <person name="Ke H.-M."/>
            <person name="Monk M."/>
            <person name="Kocsube S."/>
            <person name="Drula E."/>
            <person name="Lipzen A."/>
            <person name="Balint B."/>
            <person name="Henrissat B."/>
            <person name="Andreopoulos B."/>
            <person name="Martin F.M."/>
            <person name="Harder C.B."/>
            <person name="Rigling D."/>
            <person name="Ford K.L."/>
            <person name="Foster G.D."/>
            <person name="Pangilinan J."/>
            <person name="Papanicolaou A."/>
            <person name="Barry K."/>
            <person name="LaButti K."/>
            <person name="Viragh M."/>
            <person name="Koriabine M."/>
            <person name="Yan M."/>
            <person name="Riley R."/>
            <person name="Champramary S."/>
            <person name="Plett K.L."/>
            <person name="Tsai I.J."/>
            <person name="Slot J."/>
            <person name="Sipos G."/>
            <person name="Plett J."/>
            <person name="Nagy L.G."/>
            <person name="Grigoriev I.V."/>
        </authorList>
    </citation>
    <scope>NUCLEOTIDE SEQUENCE</scope>
    <source>
        <strain evidence="2">ICMP 16352</strain>
    </source>
</reference>
<feature type="region of interest" description="Disordered" evidence="1">
    <location>
        <begin position="81"/>
        <end position="104"/>
    </location>
</feature>
<proteinExistence type="predicted"/>
<feature type="compositionally biased region" description="Basic residues" evidence="1">
    <location>
        <begin position="81"/>
        <end position="91"/>
    </location>
</feature>
<comment type="caution">
    <text evidence="2">The sequence shown here is derived from an EMBL/GenBank/DDBJ whole genome shotgun (WGS) entry which is preliminary data.</text>
</comment>
<evidence type="ECO:0008006" key="4">
    <source>
        <dbReference type="Google" id="ProtNLM"/>
    </source>
</evidence>
<dbReference type="AlphaFoldDB" id="A0AA39P0E2"/>
<organism evidence="2 3">
    <name type="scientific">Armillaria novae-zelandiae</name>
    <dbReference type="NCBI Taxonomy" id="153914"/>
    <lineage>
        <taxon>Eukaryota</taxon>
        <taxon>Fungi</taxon>
        <taxon>Dikarya</taxon>
        <taxon>Basidiomycota</taxon>
        <taxon>Agaricomycotina</taxon>
        <taxon>Agaricomycetes</taxon>
        <taxon>Agaricomycetidae</taxon>
        <taxon>Agaricales</taxon>
        <taxon>Marasmiineae</taxon>
        <taxon>Physalacriaceae</taxon>
        <taxon>Armillaria</taxon>
    </lineage>
</organism>
<name>A0AA39P0E2_9AGAR</name>
<evidence type="ECO:0000313" key="2">
    <source>
        <dbReference type="EMBL" id="KAK0474980.1"/>
    </source>
</evidence>
<accession>A0AA39P0E2</accession>
<feature type="compositionally biased region" description="Basic and acidic residues" evidence="1">
    <location>
        <begin position="227"/>
        <end position="263"/>
    </location>
</feature>
<feature type="region of interest" description="Disordered" evidence="1">
    <location>
        <begin position="196"/>
        <end position="263"/>
    </location>
</feature>
<dbReference type="Proteomes" id="UP001175227">
    <property type="component" value="Unassembled WGS sequence"/>
</dbReference>
<protein>
    <recommendedName>
        <fullName evidence="4">PH domain-containing protein</fullName>
    </recommendedName>
</protein>
<evidence type="ECO:0000256" key="1">
    <source>
        <dbReference type="SAM" id="MobiDB-lite"/>
    </source>
</evidence>
<feature type="compositionally biased region" description="Low complexity" evidence="1">
    <location>
        <begin position="196"/>
        <end position="206"/>
    </location>
</feature>
<keyword evidence="3" id="KW-1185">Reference proteome</keyword>